<keyword evidence="1" id="KW-1133">Transmembrane helix</keyword>
<dbReference type="AlphaFoldDB" id="A0A5N0TI74"/>
<keyword evidence="4" id="KW-1185">Reference proteome</keyword>
<dbReference type="GO" id="GO:0004252">
    <property type="term" value="F:serine-type endopeptidase activity"/>
    <property type="evidence" value="ECO:0007669"/>
    <property type="project" value="InterPro"/>
</dbReference>
<evidence type="ECO:0000256" key="1">
    <source>
        <dbReference type="SAM" id="Phobius"/>
    </source>
</evidence>
<dbReference type="InterPro" id="IPR036034">
    <property type="entry name" value="PDZ_sf"/>
</dbReference>
<evidence type="ECO:0000313" key="4">
    <source>
        <dbReference type="Proteomes" id="UP000326838"/>
    </source>
</evidence>
<evidence type="ECO:0000313" key="3">
    <source>
        <dbReference type="EMBL" id="KAA9134800.1"/>
    </source>
</evidence>
<protein>
    <submittedName>
        <fullName evidence="3">PDZ domain-containing protein</fullName>
    </submittedName>
</protein>
<dbReference type="InterPro" id="IPR027065">
    <property type="entry name" value="Lon_Prtase"/>
</dbReference>
<evidence type="ECO:0000259" key="2">
    <source>
        <dbReference type="PROSITE" id="PS50106"/>
    </source>
</evidence>
<gene>
    <name evidence="3" type="ORF">F6B40_03605</name>
</gene>
<dbReference type="PROSITE" id="PS50106">
    <property type="entry name" value="PDZ"/>
    <property type="match status" value="1"/>
</dbReference>
<dbReference type="EMBL" id="VYUY01000006">
    <property type="protein sequence ID" value="KAA9134800.1"/>
    <property type="molecule type" value="Genomic_DNA"/>
</dbReference>
<dbReference type="InterPro" id="IPR001478">
    <property type="entry name" value="PDZ"/>
</dbReference>
<sequence length="375" mass="38994">MSLFELEDAGASPAPRRRMSRATLAGVWALVVALLALLGMSFLPSPYVIERPGPVYNTLGEVTDAEGEDVPLITVVGSETYPTGGSLDLLTVQVVGSPERRLSWVDVALAWFDPTKAVVPMEQIYPTGQTSEQRTQQNATLMVDSQQDATAAALHYLGYDVDPRLEVSIVAEESAAAGVLEPGDVILEVEGEPVTRLSALRETINAGAGAPVSFLVERDGRQETVSVTPDEGTGDASGTWQVGISVTTVYDFPIDVEIQLNNVGGPSAGMMFALGMIDVLTPGELNGGAHVAGTGTIVTDGTVGPIGGIRQKLWGAVDAGAEYFLAPSDNCGEVAGHVPDGLQVFSIATLDDAVSVLEAIADEAPLDGFPTCAAG</sequence>
<organism evidence="3 4">
    <name type="scientific">Microbacterium caowuchunii</name>
    <dbReference type="NCBI Taxonomy" id="2614638"/>
    <lineage>
        <taxon>Bacteria</taxon>
        <taxon>Bacillati</taxon>
        <taxon>Actinomycetota</taxon>
        <taxon>Actinomycetes</taxon>
        <taxon>Micrococcales</taxon>
        <taxon>Microbacteriaceae</taxon>
        <taxon>Microbacterium</taxon>
    </lineage>
</organism>
<dbReference type="SUPFAM" id="SSF54211">
    <property type="entry name" value="Ribosomal protein S5 domain 2-like"/>
    <property type="match status" value="1"/>
</dbReference>
<dbReference type="CDD" id="cd23081">
    <property type="entry name" value="cpPDZ_EcRseP-like"/>
    <property type="match status" value="1"/>
</dbReference>
<dbReference type="SUPFAM" id="SSF50156">
    <property type="entry name" value="PDZ domain-like"/>
    <property type="match status" value="1"/>
</dbReference>
<dbReference type="Gene3D" id="3.30.230.10">
    <property type="match status" value="1"/>
</dbReference>
<feature type="transmembrane region" description="Helical" evidence="1">
    <location>
        <begin position="22"/>
        <end position="43"/>
    </location>
</feature>
<proteinExistence type="predicted"/>
<accession>A0A5N0TI74</accession>
<dbReference type="InterPro" id="IPR020568">
    <property type="entry name" value="Ribosomal_Su5_D2-typ_SF"/>
</dbReference>
<dbReference type="Pfam" id="PF13180">
    <property type="entry name" value="PDZ_2"/>
    <property type="match status" value="1"/>
</dbReference>
<dbReference type="Pfam" id="PF05362">
    <property type="entry name" value="Lon_C"/>
    <property type="match status" value="1"/>
</dbReference>
<comment type="caution">
    <text evidence="3">The sequence shown here is derived from an EMBL/GenBank/DDBJ whole genome shotgun (WGS) entry which is preliminary data.</text>
</comment>
<reference evidence="4" key="1">
    <citation type="submission" date="2019-09" db="EMBL/GenBank/DDBJ databases">
        <title>Mumia zhuanghuii sp. nov. isolated from the intestinal contents of plateau pika (Ochotona curzoniae) in the Qinghai-Tibet plateau of China.</title>
        <authorList>
            <person name="Tian Z."/>
        </authorList>
    </citation>
    <scope>NUCLEOTIDE SEQUENCE [LARGE SCALE GENOMIC DNA]</scope>
    <source>
        <strain evidence="4">L-033</strain>
    </source>
</reference>
<keyword evidence="1" id="KW-0472">Membrane</keyword>
<dbReference type="Gene3D" id="2.30.42.10">
    <property type="match status" value="1"/>
</dbReference>
<dbReference type="PANTHER" id="PTHR10046">
    <property type="entry name" value="ATP DEPENDENT LON PROTEASE FAMILY MEMBER"/>
    <property type="match status" value="1"/>
</dbReference>
<dbReference type="InterPro" id="IPR008269">
    <property type="entry name" value="Lon_proteolytic"/>
</dbReference>
<dbReference type="GO" id="GO:0006508">
    <property type="term" value="P:proteolysis"/>
    <property type="evidence" value="ECO:0007669"/>
    <property type="project" value="InterPro"/>
</dbReference>
<dbReference type="InterPro" id="IPR014721">
    <property type="entry name" value="Ribsml_uS5_D2-typ_fold_subgr"/>
</dbReference>
<name>A0A5N0TI74_9MICO</name>
<dbReference type="RefSeq" id="WP_150892156.1">
    <property type="nucleotide sequence ID" value="NZ_VYUY01000006.1"/>
</dbReference>
<dbReference type="GO" id="GO:0030163">
    <property type="term" value="P:protein catabolic process"/>
    <property type="evidence" value="ECO:0007669"/>
    <property type="project" value="InterPro"/>
</dbReference>
<keyword evidence="1" id="KW-0812">Transmembrane</keyword>
<dbReference type="GO" id="GO:0004176">
    <property type="term" value="F:ATP-dependent peptidase activity"/>
    <property type="evidence" value="ECO:0007669"/>
    <property type="project" value="InterPro"/>
</dbReference>
<dbReference type="Proteomes" id="UP000326838">
    <property type="component" value="Unassembled WGS sequence"/>
</dbReference>
<dbReference type="GO" id="GO:0005524">
    <property type="term" value="F:ATP binding"/>
    <property type="evidence" value="ECO:0007669"/>
    <property type="project" value="InterPro"/>
</dbReference>
<feature type="domain" description="PDZ" evidence="2">
    <location>
        <begin position="142"/>
        <end position="198"/>
    </location>
</feature>